<dbReference type="STRING" id="597456.A0A0L7RCH3"/>
<protein>
    <recommendedName>
        <fullName evidence="4">Vezatin</fullName>
    </recommendedName>
</protein>
<feature type="region of interest" description="Disordered" evidence="1">
    <location>
        <begin position="605"/>
        <end position="627"/>
    </location>
</feature>
<keyword evidence="3" id="KW-1185">Reference proteome</keyword>
<reference evidence="2 3" key="1">
    <citation type="submission" date="2015-07" db="EMBL/GenBank/DDBJ databases">
        <title>The genome of Habropoda laboriosa.</title>
        <authorList>
            <person name="Pan H."/>
            <person name="Kapheim K."/>
        </authorList>
    </citation>
    <scope>NUCLEOTIDE SEQUENCE [LARGE SCALE GENOMIC DNA]</scope>
    <source>
        <strain evidence="2">0110345459</strain>
    </source>
</reference>
<feature type="non-terminal residue" evidence="2">
    <location>
        <position position="1"/>
    </location>
</feature>
<evidence type="ECO:0008006" key="4">
    <source>
        <dbReference type="Google" id="ProtNLM"/>
    </source>
</evidence>
<proteinExistence type="predicted"/>
<dbReference type="EMBL" id="KQ414616">
    <property type="protein sequence ID" value="KOC68441.1"/>
    <property type="molecule type" value="Genomic_DNA"/>
</dbReference>
<gene>
    <name evidence="2" type="ORF">WH47_10681</name>
</gene>
<evidence type="ECO:0000313" key="2">
    <source>
        <dbReference type="EMBL" id="KOC68441.1"/>
    </source>
</evidence>
<evidence type="ECO:0000313" key="3">
    <source>
        <dbReference type="Proteomes" id="UP000053825"/>
    </source>
</evidence>
<feature type="compositionally biased region" description="Acidic residues" evidence="1">
    <location>
        <begin position="612"/>
        <end position="621"/>
    </location>
</feature>
<name>A0A0L7RCH3_9HYME</name>
<evidence type="ECO:0000256" key="1">
    <source>
        <dbReference type="SAM" id="MobiDB-lite"/>
    </source>
</evidence>
<dbReference type="AlphaFoldDB" id="A0A0L7RCH3"/>
<dbReference type="OrthoDB" id="21151at2759"/>
<accession>A0A0L7RCH3</accession>
<dbReference type="Proteomes" id="UP000053825">
    <property type="component" value="Unassembled WGS sequence"/>
</dbReference>
<organism evidence="2 3">
    <name type="scientific">Habropoda laboriosa</name>
    <dbReference type="NCBI Taxonomy" id="597456"/>
    <lineage>
        <taxon>Eukaryota</taxon>
        <taxon>Metazoa</taxon>
        <taxon>Ecdysozoa</taxon>
        <taxon>Arthropoda</taxon>
        <taxon>Hexapoda</taxon>
        <taxon>Insecta</taxon>
        <taxon>Pterygota</taxon>
        <taxon>Neoptera</taxon>
        <taxon>Endopterygota</taxon>
        <taxon>Hymenoptera</taxon>
        <taxon>Apocrita</taxon>
        <taxon>Aculeata</taxon>
        <taxon>Apoidea</taxon>
        <taxon>Anthophila</taxon>
        <taxon>Apidae</taxon>
        <taxon>Habropoda</taxon>
    </lineage>
</organism>
<sequence length="627" mass="72348">GSSLYEHLHKFGYTDFETVAIEKLIPKNEKKSSIIYVTYFSVCKKQVEIILNAKVLLSDHGCSIYSFLDKYDCKPWRTMMLKFVLFGTILSSSVHMSCSTQYKNSASLIALTVLCCASCVKYLRVHNTYKDLHSVISLQNDLFDLCKKGMKILRYGYKIKLNKANKCQQFFDLTAGRLKYLQPIMENLVRFLEHISCTYYHASLILAKLLPIKICNENLLTNFESTSFQIHGEINYQKLKALYHTYMLTQSEMLHLLAIAYDNHTWQESYSKVPELKLAYIVRLLIPYLTMYKNKLSEIIDAYYNFKLEPIAYKYNGPDSSQWQDLYMHLYLASNKLQLAYSHILSVLQDIDNEIIENMTNEDSVENTMQRLNVAQKCVGSAKDFIEFSSLFLVKIPINTSADNRLETTIPMSDAEPNVRIISDSEPVIMDEVFEEYIKEEYLKPLREEANEISLYNYKRDKALFKNFLTELKDALVDKQKSMSEREAMALQRMYKTIVKETTSDDQHQRIPTPPPMPSLNTSPLVEDNKFNQNFNDSIKLQLNDISEKSAVTKSMNKSEENLKEKDLGDIFVEEKAPIAAITLPIDKKFSSFLPPPFLTAEEETFIGSGENSEDDEVIEEGEAKTK</sequence>